<comment type="pathway">
    <text evidence="1">Cell wall biogenesis; peptidoglycan biosynthesis.</text>
</comment>
<accession>A0A1E3H0H5</accession>
<keyword evidence="17" id="KW-1185">Reference proteome</keyword>
<evidence type="ECO:0000256" key="5">
    <source>
        <dbReference type="ARBA" id="ARBA00022670"/>
    </source>
</evidence>
<dbReference type="Gene3D" id="3.40.710.10">
    <property type="entry name" value="DD-peptidase/beta-lactamase superfamily"/>
    <property type="match status" value="1"/>
</dbReference>
<evidence type="ECO:0000256" key="1">
    <source>
        <dbReference type="ARBA" id="ARBA00004752"/>
    </source>
</evidence>
<dbReference type="Pfam" id="PF06832">
    <property type="entry name" value="BiPBP_C"/>
    <property type="match status" value="1"/>
</dbReference>
<comment type="caution">
    <text evidence="16">The sequence shown here is derived from an EMBL/GenBank/DDBJ whole genome shotgun (WGS) entry which is preliminary data.</text>
</comment>
<keyword evidence="6" id="KW-0328">Glycosyltransferase</keyword>
<evidence type="ECO:0000313" key="17">
    <source>
        <dbReference type="Proteomes" id="UP000094622"/>
    </source>
</evidence>
<dbReference type="InterPro" id="IPR050396">
    <property type="entry name" value="Glycosyltr_51/Transpeptidase"/>
</dbReference>
<keyword evidence="8" id="KW-0378">Hydrolase</keyword>
<reference evidence="16 17" key="1">
    <citation type="submission" date="2016-07" db="EMBL/GenBank/DDBJ databases">
        <title>Draft Genome Sequence of Methylobrevis pamukkalensis PK2.</title>
        <authorList>
            <person name="Vasilenko O.V."/>
            <person name="Doronina N.V."/>
            <person name="Shmareva M.N."/>
            <person name="Tarlachkov S.V."/>
            <person name="Mustakhimov I."/>
            <person name="Trotsenko Y.A."/>
        </authorList>
    </citation>
    <scope>NUCLEOTIDE SEQUENCE [LARGE SCALE GENOMIC DNA]</scope>
    <source>
        <strain evidence="16 17">PK2</strain>
    </source>
</reference>
<dbReference type="InterPro" id="IPR009647">
    <property type="entry name" value="PBP_C"/>
</dbReference>
<dbReference type="GO" id="GO:0030288">
    <property type="term" value="C:outer membrane-bounded periplasmic space"/>
    <property type="evidence" value="ECO:0007669"/>
    <property type="project" value="TreeGrafter"/>
</dbReference>
<dbReference type="Pfam" id="PF00905">
    <property type="entry name" value="Transpeptidase"/>
    <property type="match status" value="1"/>
</dbReference>
<feature type="signal peptide" evidence="12">
    <location>
        <begin position="1"/>
        <end position="17"/>
    </location>
</feature>
<dbReference type="GO" id="GO:0008955">
    <property type="term" value="F:peptidoglycan glycosyltransferase activity"/>
    <property type="evidence" value="ECO:0007669"/>
    <property type="project" value="UniProtKB-EC"/>
</dbReference>
<dbReference type="InterPro" id="IPR023346">
    <property type="entry name" value="Lysozyme-like_dom_sf"/>
</dbReference>
<dbReference type="GO" id="GO:0004180">
    <property type="term" value="F:carboxypeptidase activity"/>
    <property type="evidence" value="ECO:0007669"/>
    <property type="project" value="UniProtKB-KW"/>
</dbReference>
<dbReference type="InterPro" id="IPR001264">
    <property type="entry name" value="Glyco_trans_51"/>
</dbReference>
<dbReference type="SUPFAM" id="SSF53955">
    <property type="entry name" value="Lysozyme-like"/>
    <property type="match status" value="1"/>
</dbReference>
<dbReference type="PANTHER" id="PTHR32282">
    <property type="entry name" value="BINDING PROTEIN TRANSPEPTIDASE, PUTATIVE-RELATED"/>
    <property type="match status" value="1"/>
</dbReference>
<protein>
    <recommendedName>
        <fullName evidence="10">peptidoglycan glycosyltransferase</fullName>
        <ecNumber evidence="10">2.4.99.28</ecNumber>
    </recommendedName>
</protein>
<dbReference type="SUPFAM" id="SSF56601">
    <property type="entry name" value="beta-lactamase/transpeptidase-like"/>
    <property type="match status" value="1"/>
</dbReference>
<evidence type="ECO:0000256" key="8">
    <source>
        <dbReference type="ARBA" id="ARBA00022801"/>
    </source>
</evidence>
<evidence type="ECO:0000259" key="13">
    <source>
        <dbReference type="Pfam" id="PF00905"/>
    </source>
</evidence>
<sequence>MRAPLVVLVLTALAAAAAPVALRVAVERTAPPLLEVATSRAVLDREGRLLRAFTVGDGLWRLPVAVGDVDPLYVRMLEAYEDGDFRRHRGVDPAALARAGVQMAANGRIVSGGSTLTMQVVRLADRLRTRNAGGKLRQILGALALERVASKDEILAAYLQLAPFGGNIEGVRAAALAWFGKEPRRLTPAEAALLVALPQSPAARRPDRAADAARAARDRVLDRAVAAGVITAEEGAAARREKVPSVRRDFPLLAPQLAAREAAAAPGEPEVRLTLDRDLQIGLESLAAARAKAIGPSVSVAIVVADYASGEVLASVGSAGLFDLRRDGFIDMTTAWRSPGSTLKPFIYGLAFEAGIAHPETLVEDRPTGFAGYAPTNFDRTFHGTLTIRRALQLSLNVPAVEVLEAVGPARLMARMRRAGVRPMISELSPPGLAIGLGGLGLRLTDLVTLYAALARGGEPVALTTRLGAVPAAGDVAKPVLGARAAGYVTDILAGGPGITATASRVAVKTGTSYGYRDAFAIGYDGRHVIGVWVGRPDGAPVPGLVGFDVAVPILKDAFVRAGGAVPLPPAPRDLVVASTMNLPPPLQRFRRVKDRGAAVTASGAPDIAYPPDGARVELELPGGEAAPLPLKVRNGRAPFTWFVDGAPVPQDPFTRAASVLPGGAGFLTIAVVDADGRSDRVKIFVETPASRRP</sequence>
<keyword evidence="9" id="KW-0511">Multifunctional enzyme</keyword>
<dbReference type="NCBIfam" id="TIGR02073">
    <property type="entry name" value="PBP_1c"/>
    <property type="match status" value="1"/>
</dbReference>
<feature type="domain" description="Penicillin-binding C-terminal" evidence="15">
    <location>
        <begin position="598"/>
        <end position="684"/>
    </location>
</feature>
<feature type="domain" description="Penicillin-binding protein transpeptidase" evidence="13">
    <location>
        <begin position="301"/>
        <end position="423"/>
    </location>
</feature>
<proteinExistence type="inferred from homology"/>
<evidence type="ECO:0000256" key="11">
    <source>
        <dbReference type="ARBA" id="ARBA00049902"/>
    </source>
</evidence>
<evidence type="ECO:0000256" key="12">
    <source>
        <dbReference type="SAM" id="SignalP"/>
    </source>
</evidence>
<evidence type="ECO:0000259" key="14">
    <source>
        <dbReference type="Pfam" id="PF00912"/>
    </source>
</evidence>
<evidence type="ECO:0000256" key="4">
    <source>
        <dbReference type="ARBA" id="ARBA00022645"/>
    </source>
</evidence>
<keyword evidence="7" id="KW-0808">Transferase</keyword>
<evidence type="ECO:0000259" key="15">
    <source>
        <dbReference type="Pfam" id="PF06832"/>
    </source>
</evidence>
<evidence type="ECO:0000256" key="7">
    <source>
        <dbReference type="ARBA" id="ARBA00022679"/>
    </source>
</evidence>
<keyword evidence="4" id="KW-0121">Carboxypeptidase</keyword>
<dbReference type="UniPathway" id="UPA00219"/>
<dbReference type="InterPro" id="IPR012338">
    <property type="entry name" value="Beta-lactam/transpept-like"/>
</dbReference>
<dbReference type="GO" id="GO:0008658">
    <property type="term" value="F:penicillin binding"/>
    <property type="evidence" value="ECO:0007669"/>
    <property type="project" value="InterPro"/>
</dbReference>
<comment type="similarity">
    <text evidence="3">In the N-terminal section; belongs to the glycosyltransferase 51 family.</text>
</comment>
<dbReference type="Proteomes" id="UP000094622">
    <property type="component" value="Unassembled WGS sequence"/>
</dbReference>
<evidence type="ECO:0000256" key="6">
    <source>
        <dbReference type="ARBA" id="ARBA00022676"/>
    </source>
</evidence>
<dbReference type="EC" id="2.4.99.28" evidence="10"/>
<dbReference type="PATRIC" id="fig|1439726.3.peg.3038"/>
<dbReference type="GO" id="GO:0009252">
    <property type="term" value="P:peptidoglycan biosynthetic process"/>
    <property type="evidence" value="ECO:0007669"/>
    <property type="project" value="UniProtKB-UniPathway"/>
</dbReference>
<name>A0A1E3H0H5_9HYPH</name>
<dbReference type="InterPro" id="IPR011815">
    <property type="entry name" value="PBP_1c"/>
</dbReference>
<keyword evidence="5" id="KW-0645">Protease</keyword>
<dbReference type="AlphaFoldDB" id="A0A1E3H0H5"/>
<evidence type="ECO:0000256" key="2">
    <source>
        <dbReference type="ARBA" id="ARBA00007090"/>
    </source>
</evidence>
<dbReference type="InterPro" id="IPR001460">
    <property type="entry name" value="PCN-bd_Tpept"/>
</dbReference>
<feature type="domain" description="Glycosyl transferase family 51" evidence="14">
    <location>
        <begin position="57"/>
        <end position="224"/>
    </location>
</feature>
<evidence type="ECO:0000256" key="9">
    <source>
        <dbReference type="ARBA" id="ARBA00023268"/>
    </source>
</evidence>
<evidence type="ECO:0000313" key="16">
    <source>
        <dbReference type="EMBL" id="ODN69800.1"/>
    </source>
</evidence>
<dbReference type="GO" id="GO:0006508">
    <property type="term" value="P:proteolysis"/>
    <property type="evidence" value="ECO:0007669"/>
    <property type="project" value="UniProtKB-KW"/>
</dbReference>
<dbReference type="OrthoDB" id="9766909at2"/>
<organism evidence="16 17">
    <name type="scientific">Methylobrevis pamukkalensis</name>
    <dbReference type="NCBI Taxonomy" id="1439726"/>
    <lineage>
        <taxon>Bacteria</taxon>
        <taxon>Pseudomonadati</taxon>
        <taxon>Pseudomonadota</taxon>
        <taxon>Alphaproteobacteria</taxon>
        <taxon>Hyphomicrobiales</taxon>
        <taxon>Pleomorphomonadaceae</taxon>
        <taxon>Methylobrevis</taxon>
    </lineage>
</organism>
<dbReference type="EMBL" id="MCRJ01000073">
    <property type="protein sequence ID" value="ODN69800.1"/>
    <property type="molecule type" value="Genomic_DNA"/>
</dbReference>
<dbReference type="RefSeq" id="WP_069307366.1">
    <property type="nucleotide sequence ID" value="NZ_MCRJ01000073.1"/>
</dbReference>
<dbReference type="Gene3D" id="1.10.3810.10">
    <property type="entry name" value="Biosynthetic peptidoglycan transglycosylase-like"/>
    <property type="match status" value="1"/>
</dbReference>
<comment type="similarity">
    <text evidence="2">In the C-terminal section; belongs to the transpeptidase family.</text>
</comment>
<keyword evidence="12" id="KW-0732">Signal</keyword>
<dbReference type="InterPro" id="IPR036950">
    <property type="entry name" value="PBP_transglycosylase"/>
</dbReference>
<feature type="chain" id="PRO_5009128877" description="peptidoglycan glycosyltransferase" evidence="12">
    <location>
        <begin position="18"/>
        <end position="694"/>
    </location>
</feature>
<dbReference type="Pfam" id="PF00912">
    <property type="entry name" value="Transgly"/>
    <property type="match status" value="1"/>
</dbReference>
<dbReference type="PANTHER" id="PTHR32282:SF15">
    <property type="entry name" value="PENICILLIN-BINDING PROTEIN 1C"/>
    <property type="match status" value="1"/>
</dbReference>
<evidence type="ECO:0000256" key="10">
    <source>
        <dbReference type="ARBA" id="ARBA00044770"/>
    </source>
</evidence>
<comment type="catalytic activity">
    <reaction evidence="11">
        <text>[GlcNAc-(1-&gt;4)-Mur2Ac(oyl-L-Ala-gamma-D-Glu-L-Lys-D-Ala-D-Ala)](n)-di-trans,octa-cis-undecaprenyl diphosphate + beta-D-GlcNAc-(1-&gt;4)-Mur2Ac(oyl-L-Ala-gamma-D-Glu-L-Lys-D-Ala-D-Ala)-di-trans,octa-cis-undecaprenyl diphosphate = [GlcNAc-(1-&gt;4)-Mur2Ac(oyl-L-Ala-gamma-D-Glu-L-Lys-D-Ala-D-Ala)](n+1)-di-trans,octa-cis-undecaprenyl diphosphate + di-trans,octa-cis-undecaprenyl diphosphate + H(+)</text>
        <dbReference type="Rhea" id="RHEA:23708"/>
        <dbReference type="Rhea" id="RHEA-COMP:9602"/>
        <dbReference type="Rhea" id="RHEA-COMP:9603"/>
        <dbReference type="ChEBI" id="CHEBI:15378"/>
        <dbReference type="ChEBI" id="CHEBI:58405"/>
        <dbReference type="ChEBI" id="CHEBI:60033"/>
        <dbReference type="ChEBI" id="CHEBI:78435"/>
        <dbReference type="EC" id="2.4.99.28"/>
    </reaction>
</comment>
<evidence type="ECO:0000256" key="3">
    <source>
        <dbReference type="ARBA" id="ARBA00007739"/>
    </source>
</evidence>
<gene>
    <name evidence="16" type="primary">pbpF_3</name>
    <name evidence="16" type="ORF">A6302_02883</name>
</gene>